<name>A0A3Q7YBV8_CICAR</name>
<evidence type="ECO:0000313" key="1">
    <source>
        <dbReference type="Proteomes" id="UP000087171"/>
    </source>
</evidence>
<dbReference type="AlphaFoldDB" id="A0A3Q7YBV8"/>
<keyword evidence="1" id="KW-1185">Reference proteome</keyword>
<dbReference type="KEGG" id="cam:113784857"/>
<dbReference type="PANTHER" id="PTHR11439:SF502">
    <property type="entry name" value="SECRETED RXLR EFFECTOR PROTEIN 161-LIKE"/>
    <property type="match status" value="1"/>
</dbReference>
<dbReference type="PANTHER" id="PTHR11439">
    <property type="entry name" value="GAG-POL-RELATED RETROTRANSPOSON"/>
    <property type="match status" value="1"/>
</dbReference>
<protein>
    <submittedName>
        <fullName evidence="2">Uncharacterized protein LOC113784857</fullName>
    </submittedName>
</protein>
<dbReference type="RefSeq" id="XP_027186900.1">
    <property type="nucleotide sequence ID" value="XM_027331099.1"/>
</dbReference>
<organism evidence="1 2">
    <name type="scientific">Cicer arietinum</name>
    <name type="common">Chickpea</name>
    <name type="synonym">Garbanzo</name>
    <dbReference type="NCBI Taxonomy" id="3827"/>
    <lineage>
        <taxon>Eukaryota</taxon>
        <taxon>Viridiplantae</taxon>
        <taxon>Streptophyta</taxon>
        <taxon>Embryophyta</taxon>
        <taxon>Tracheophyta</taxon>
        <taxon>Spermatophyta</taxon>
        <taxon>Magnoliopsida</taxon>
        <taxon>eudicotyledons</taxon>
        <taxon>Gunneridae</taxon>
        <taxon>Pentapetalae</taxon>
        <taxon>rosids</taxon>
        <taxon>fabids</taxon>
        <taxon>Fabales</taxon>
        <taxon>Fabaceae</taxon>
        <taxon>Papilionoideae</taxon>
        <taxon>50 kb inversion clade</taxon>
        <taxon>NPAAA clade</taxon>
        <taxon>Hologalegina</taxon>
        <taxon>IRL clade</taxon>
        <taxon>Cicereae</taxon>
        <taxon>Cicer</taxon>
    </lineage>
</organism>
<dbReference type="PaxDb" id="3827-XP_004516061.1"/>
<reference evidence="2" key="1">
    <citation type="submission" date="2025-08" db="UniProtKB">
        <authorList>
            <consortium name="RefSeq"/>
        </authorList>
    </citation>
    <scope>IDENTIFICATION</scope>
    <source>
        <tissue evidence="2">Etiolated seedlings</tissue>
    </source>
</reference>
<gene>
    <name evidence="2" type="primary">LOC113784857</name>
</gene>
<evidence type="ECO:0000313" key="2">
    <source>
        <dbReference type="RefSeq" id="XP_027186900.1"/>
    </source>
</evidence>
<dbReference type="GeneID" id="113784857"/>
<accession>A0A3Q7YBV8</accession>
<dbReference type="CDD" id="cd09272">
    <property type="entry name" value="RNase_HI_RT_Ty1"/>
    <property type="match status" value="1"/>
</dbReference>
<dbReference type="STRING" id="3827.A0A3Q7YBV8"/>
<sequence length="212" mass="24337">MEDMKNQFEMSSLGEMNYFLDLEVYQYEDGFFLNQEKYAHEVLNKFRMESCKSVPTFLVSNLKFSKEDETEKIYVSLYRSLIGSLLYLTSSSPDLMYATSLLSRFMRSRTKTHFATSKRVLRYVKGTTQFGIWYKPSENGSLIGYVDSDWAGNIDDMKSTTNHAFSLGSGMFSWKSRKQEIVAPSSVEAKYVAAAAATNQAIWLRIILLDLL</sequence>
<dbReference type="OrthoDB" id="413760at2759"/>
<proteinExistence type="predicted"/>
<dbReference type="Proteomes" id="UP000087171">
    <property type="component" value="Unplaced"/>
</dbReference>